<dbReference type="OrthoDB" id="639821at2"/>
<dbReference type="EMBL" id="CP035107">
    <property type="protein sequence ID" value="QAR30212.1"/>
    <property type="molecule type" value="Genomic_DNA"/>
</dbReference>
<feature type="signal peptide" evidence="1">
    <location>
        <begin position="1"/>
        <end position="21"/>
    </location>
</feature>
<evidence type="ECO:0000313" key="2">
    <source>
        <dbReference type="EMBL" id="QAR30212.1"/>
    </source>
</evidence>
<feature type="chain" id="PRO_5018558322" description="DUF4488 domain-containing protein" evidence="1">
    <location>
        <begin position="22"/>
        <end position="328"/>
    </location>
</feature>
<dbReference type="AlphaFoldDB" id="A0A3R5UR13"/>
<evidence type="ECO:0000256" key="1">
    <source>
        <dbReference type="SAM" id="SignalP"/>
    </source>
</evidence>
<gene>
    <name evidence="2" type="ORF">EQP59_01995</name>
</gene>
<name>A0A3R5UR13_ORNRH</name>
<dbReference type="Proteomes" id="UP000287701">
    <property type="component" value="Chromosome"/>
</dbReference>
<organism evidence="2 3">
    <name type="scientific">Ornithobacterium rhinotracheale</name>
    <dbReference type="NCBI Taxonomy" id="28251"/>
    <lineage>
        <taxon>Bacteria</taxon>
        <taxon>Pseudomonadati</taxon>
        <taxon>Bacteroidota</taxon>
        <taxon>Flavobacteriia</taxon>
        <taxon>Flavobacteriales</taxon>
        <taxon>Weeksellaceae</taxon>
        <taxon>Ornithobacterium</taxon>
    </lineage>
</organism>
<evidence type="ECO:0008006" key="4">
    <source>
        <dbReference type="Google" id="ProtNLM"/>
    </source>
</evidence>
<proteinExistence type="predicted"/>
<protein>
    <recommendedName>
        <fullName evidence="4">DUF4488 domain-containing protein</fullName>
    </recommendedName>
</protein>
<keyword evidence="1" id="KW-0732">Signal</keyword>
<accession>A0A3R5UR13</accession>
<dbReference type="RefSeq" id="WP_128500715.1">
    <property type="nucleotide sequence ID" value="NZ_CP035107.1"/>
</dbReference>
<sequence length="328" mass="37189">MNKKAFLFLCLNILSLMLVNAQDLTGKWIIVNPSNDTDYYAELNLIHNGGTMYGGYSYDRENGGYCRYWLEGNFDELSKSFKANDVELIDKSPNHTATAFDLKYSKEKDGEYLIGTIQTIDVSDIQSKIAKAFGLEFTSPKKKIKYKKVSPQYAPYAYQRPKLEDKPIVEAEQKTTTPDEITQTPIAFKSIVTDAGEANKTEVAKKDSIQPEIIKQKNERNGKVVASIQLNGAKEIKLLIYDYGEIDNDTVSIFFNNDLIASEMRIDREAKEFTLKLKQGENQLVFVANNLGDVPPNTAKIAIVAENRRYNYKIFTDEKNNAVIRLLN</sequence>
<reference evidence="2 3" key="1">
    <citation type="submission" date="2019-01" db="EMBL/GenBank/DDBJ databases">
        <title>Whole Genome of Ornithobacterium rhinotracheale FARPER-174b.</title>
        <authorList>
            <person name="Tataje-Lavanda L.A."/>
            <person name="Montalvan A."/>
            <person name="Montesinos R."/>
            <person name="Zimic M."/>
            <person name="Fernandez-Sanchez M."/>
            <person name="Fernandez-Diaz M."/>
        </authorList>
    </citation>
    <scope>NUCLEOTIDE SEQUENCE [LARGE SCALE GENOMIC DNA]</scope>
    <source>
        <strain evidence="2 3">FARPER-174b</strain>
    </source>
</reference>
<evidence type="ECO:0000313" key="3">
    <source>
        <dbReference type="Proteomes" id="UP000287701"/>
    </source>
</evidence>